<name>A0A6G0ZFX6_APHCR</name>
<organism evidence="1 2">
    <name type="scientific">Aphis craccivora</name>
    <name type="common">Cowpea aphid</name>
    <dbReference type="NCBI Taxonomy" id="307492"/>
    <lineage>
        <taxon>Eukaryota</taxon>
        <taxon>Metazoa</taxon>
        <taxon>Ecdysozoa</taxon>
        <taxon>Arthropoda</taxon>
        <taxon>Hexapoda</taxon>
        <taxon>Insecta</taxon>
        <taxon>Pterygota</taxon>
        <taxon>Neoptera</taxon>
        <taxon>Paraneoptera</taxon>
        <taxon>Hemiptera</taxon>
        <taxon>Sternorrhyncha</taxon>
        <taxon>Aphidomorpha</taxon>
        <taxon>Aphidoidea</taxon>
        <taxon>Aphididae</taxon>
        <taxon>Aphidini</taxon>
        <taxon>Aphis</taxon>
        <taxon>Aphis</taxon>
    </lineage>
</organism>
<accession>A0A6G0ZFX6</accession>
<proteinExistence type="predicted"/>
<reference evidence="1 2" key="1">
    <citation type="submission" date="2019-08" db="EMBL/GenBank/DDBJ databases">
        <title>Whole genome of Aphis craccivora.</title>
        <authorList>
            <person name="Voronova N.V."/>
            <person name="Shulinski R.S."/>
            <person name="Bandarenka Y.V."/>
            <person name="Zhorov D.G."/>
            <person name="Warner D."/>
        </authorList>
    </citation>
    <scope>NUCLEOTIDE SEQUENCE [LARGE SCALE GENOMIC DNA]</scope>
    <source>
        <strain evidence="1">180601</strain>
        <tissue evidence="1">Whole Body</tissue>
    </source>
</reference>
<dbReference type="EMBL" id="VUJU01000606">
    <property type="protein sequence ID" value="KAF0769371.1"/>
    <property type="molecule type" value="Genomic_DNA"/>
</dbReference>
<dbReference type="AlphaFoldDB" id="A0A6G0ZFX6"/>
<evidence type="ECO:0000313" key="1">
    <source>
        <dbReference type="EMBL" id="KAF0769371.1"/>
    </source>
</evidence>
<comment type="caution">
    <text evidence="1">The sequence shown here is derived from an EMBL/GenBank/DDBJ whole genome shotgun (WGS) entry which is preliminary data.</text>
</comment>
<protein>
    <submittedName>
        <fullName evidence="1">Uncharacterized protein</fullName>
    </submittedName>
</protein>
<gene>
    <name evidence="1" type="ORF">FWK35_00002577</name>
</gene>
<sequence>MLKSCSNTCLMSVPNNESKPSSVNVDVPKTFLTSLIPKILAMASAGPTDTDSRLAIFFSTRTELDSTACG</sequence>
<dbReference type="Proteomes" id="UP000478052">
    <property type="component" value="Unassembled WGS sequence"/>
</dbReference>
<evidence type="ECO:0000313" key="2">
    <source>
        <dbReference type="Proteomes" id="UP000478052"/>
    </source>
</evidence>
<keyword evidence="2" id="KW-1185">Reference proteome</keyword>